<organism evidence="1 2">
    <name type="scientific">Zalaria obscura</name>
    <dbReference type="NCBI Taxonomy" id="2024903"/>
    <lineage>
        <taxon>Eukaryota</taxon>
        <taxon>Fungi</taxon>
        <taxon>Dikarya</taxon>
        <taxon>Ascomycota</taxon>
        <taxon>Pezizomycotina</taxon>
        <taxon>Dothideomycetes</taxon>
        <taxon>Dothideomycetidae</taxon>
        <taxon>Dothideales</taxon>
        <taxon>Zalariaceae</taxon>
        <taxon>Zalaria</taxon>
    </lineage>
</organism>
<gene>
    <name evidence="1" type="ORF">M8818_006151</name>
</gene>
<name>A0ACC3S8Y2_9PEZI</name>
<dbReference type="EMBL" id="JAMKPW020000038">
    <property type="protein sequence ID" value="KAK8200834.1"/>
    <property type="molecule type" value="Genomic_DNA"/>
</dbReference>
<comment type="caution">
    <text evidence="1">The sequence shown here is derived from an EMBL/GenBank/DDBJ whole genome shotgun (WGS) entry which is preliminary data.</text>
</comment>
<proteinExistence type="predicted"/>
<evidence type="ECO:0000313" key="1">
    <source>
        <dbReference type="EMBL" id="KAK8200834.1"/>
    </source>
</evidence>
<dbReference type="Proteomes" id="UP001320706">
    <property type="component" value="Unassembled WGS sequence"/>
</dbReference>
<reference evidence="1" key="1">
    <citation type="submission" date="2024-02" db="EMBL/GenBank/DDBJ databases">
        <title>Metagenome Assembled Genome of Zalaria obscura JY119.</title>
        <authorList>
            <person name="Vighnesh L."/>
            <person name="Jagadeeshwari U."/>
            <person name="Venkata Ramana C."/>
            <person name="Sasikala C."/>
        </authorList>
    </citation>
    <scope>NUCLEOTIDE SEQUENCE</scope>
    <source>
        <strain evidence="1">JY119</strain>
    </source>
</reference>
<keyword evidence="2" id="KW-1185">Reference proteome</keyword>
<protein>
    <submittedName>
        <fullName evidence="1">Uncharacterized protein</fullName>
    </submittedName>
</protein>
<evidence type="ECO:0000313" key="2">
    <source>
        <dbReference type="Proteomes" id="UP001320706"/>
    </source>
</evidence>
<sequence>MPASDSPAVLVARFLRANHYHETLDAFLNEAGLPEDAATPAKGDITIEKILEEKKAFDLSVQFEKLGTDDGDRGWNTTAPTKPTTLTTLPTSSNLLHISLEKLVGSKDGDDMRAYLLATTADRRLNILDLPSCNLVASETALHDSPILTVTALDDRHILTTSMSGHILLSDLSGKVYTKRRDHLKYVVRVAVHHTPNATWVATAGWDGKVHLYKVTSSSTSGPTLGEPIATITLPSNPETLVFLTHPETSDTILLLTRRDSTFLHYYSVSASARLLGRQNLAPHSNAWVAFTPSASALCPIDPTLLAVATSAVPHMKLLIVRLLIPSADAPEELAFPVTDIPVTQPSLLEGAPSPATLEARRQLALQDREAEAIRIHCSTLSPQTPYSTPALAWRPDGSGVWVNSDDGAIRGIEATTGKIVATLKGHEPNTKVRCLWAGWVDSVDADGGKEEWLVSGGFDQKLIVWKTAGAGGEGPSAESPRVSGRLIPVPILPKPRRPQPRHDSGHEQREQQDGIERGQHEERRAGTQHVEQIASEFREQQDPRPASQTVDACDRALEVGSTSCLFLCPSRPQQRRRLTRRVRPTTVFSPCCGAARTRLDALRQQAQRTDDRADLADAEQDYRKDRPLTLPLALLVPLRERVRVIQDPERERARNTRSRRDLQRESRAAAGRARVQPAEDGRAEESHQLRYACQHGCDEAGAEEVGVYEEGDEEGDGDGGGAGDEAAEVGEGDVEVCDAQTERVGGSAPGEEVRQPFPFFAWQPTQPDGHGDGDRERDGGYDVEAFLHSKRAGRAVGGDARGQREEDEDGDQRPQTREHAHIACDLARAARCLRARVLLFRWRGASLVPARATRPRPRFRDAVSQCLIPWRHPLPPPRHRSVLRRPSSNSSSCPIPPNRAILLFLLFPLHRHRRQNRRHHRTTCRPAHTKAQPAHKQLRINIPTLHQSHKAASDDDIPAHSHSERADCVADGVGLADDVGDDEGDGGVEEDEEGDAEEGDAEEVGGGLDAGRC</sequence>
<accession>A0ACC3S8Y2</accession>